<dbReference type="InterPro" id="IPR035069">
    <property type="entry name" value="TTHA1013/TTHA0281-like"/>
</dbReference>
<protein>
    <recommendedName>
        <fullName evidence="3">HicB family protein</fullName>
    </recommendedName>
</protein>
<evidence type="ECO:0000313" key="1">
    <source>
        <dbReference type="EMBL" id="BCB80535.1"/>
    </source>
</evidence>
<dbReference type="Gene3D" id="3.30.160.250">
    <property type="match status" value="1"/>
</dbReference>
<evidence type="ECO:0008006" key="3">
    <source>
        <dbReference type="Google" id="ProtNLM"/>
    </source>
</evidence>
<dbReference type="EMBL" id="AP022870">
    <property type="protein sequence ID" value="BCB80535.1"/>
    <property type="molecule type" value="Genomic_DNA"/>
</dbReference>
<reference evidence="1 2" key="2">
    <citation type="submission" date="2020-03" db="EMBL/GenBank/DDBJ databases">
        <authorList>
            <person name="Ichikawa N."/>
            <person name="Kimura A."/>
            <person name="Kitahashi Y."/>
            <person name="Uohara A."/>
        </authorList>
    </citation>
    <scope>NUCLEOTIDE SEQUENCE [LARGE SCALE GENOMIC DNA]</scope>
    <source>
        <strain evidence="1 2">NBRC 107702</strain>
    </source>
</reference>
<dbReference type="Proteomes" id="UP000502508">
    <property type="component" value="Chromosome"/>
</dbReference>
<evidence type="ECO:0000313" key="2">
    <source>
        <dbReference type="Proteomes" id="UP000502508"/>
    </source>
</evidence>
<gene>
    <name evidence="1" type="ORF">Pflav_069450</name>
</gene>
<sequence>MEVKTYTAVCRRSGDWWAISVPELKGVHTQARRLDQAEGMARDAIALMLEVDPATVAVDVRPELPEVVSHALAARRAARQAEEAAEQATATAVQSLLDDGYTVRDAGALLHLSPQRISQIAPGVRASAKAVAATRAERPVVRERVD</sequence>
<proteinExistence type="predicted"/>
<dbReference type="AlphaFoldDB" id="A0A6F8Y366"/>
<keyword evidence="2" id="KW-1185">Reference proteome</keyword>
<dbReference type="SUPFAM" id="SSF143100">
    <property type="entry name" value="TTHA1013/TTHA0281-like"/>
    <property type="match status" value="1"/>
</dbReference>
<dbReference type="KEGG" id="pfla:Pflav_069450"/>
<name>A0A6F8Y366_9ACTN</name>
<reference evidence="1 2" key="1">
    <citation type="submission" date="2020-03" db="EMBL/GenBank/DDBJ databases">
        <title>Whole genome shotgun sequence of Phytohabitans flavus NBRC 107702.</title>
        <authorList>
            <person name="Komaki H."/>
            <person name="Tamura T."/>
        </authorList>
    </citation>
    <scope>NUCLEOTIDE SEQUENCE [LARGE SCALE GENOMIC DNA]</scope>
    <source>
        <strain evidence="1 2">NBRC 107702</strain>
    </source>
</reference>
<organism evidence="1 2">
    <name type="scientific">Phytohabitans flavus</name>
    <dbReference type="NCBI Taxonomy" id="1076124"/>
    <lineage>
        <taxon>Bacteria</taxon>
        <taxon>Bacillati</taxon>
        <taxon>Actinomycetota</taxon>
        <taxon>Actinomycetes</taxon>
        <taxon>Micromonosporales</taxon>
        <taxon>Micromonosporaceae</taxon>
    </lineage>
</organism>
<accession>A0A6F8Y366</accession>